<keyword evidence="1" id="KW-1133">Transmembrane helix</keyword>
<dbReference type="RefSeq" id="WP_264285288.1">
    <property type="nucleotide sequence ID" value="NZ_JAOZEV010000001.1"/>
</dbReference>
<sequence>MKQIVTCLFLTLSLTAFSQQLTYKSGGTVYNAENKRLSSDEVRQLLANNSEALSLYNAGRSKKTWGNVLFYGGIGLVATNLIIGMNTDNSTTSYPGNGYYPSVKSERTNMTVAIIGGALIVASIPIKIGYPKKIKSALAKYNEGLVENYSPAPKATLLASTNQIGLRIEF</sequence>
<dbReference type="Proteomes" id="UP001151133">
    <property type="component" value="Unassembled WGS sequence"/>
</dbReference>
<dbReference type="EMBL" id="JAOZEV010000001">
    <property type="protein sequence ID" value="MCV9930887.1"/>
    <property type="molecule type" value="Genomic_DNA"/>
</dbReference>
<dbReference type="AlphaFoldDB" id="A0A9X2ZLK9"/>
<gene>
    <name evidence="3" type="ORF">OIU80_01200</name>
</gene>
<keyword evidence="1" id="KW-0812">Transmembrane</keyword>
<accession>A0A9X2ZLK9</accession>
<name>A0A9X2ZLK9_9FLAO</name>
<keyword evidence="1" id="KW-0472">Membrane</keyword>
<keyword evidence="4" id="KW-1185">Reference proteome</keyword>
<feature type="transmembrane region" description="Helical" evidence="1">
    <location>
        <begin position="110"/>
        <end position="130"/>
    </location>
</feature>
<evidence type="ECO:0000256" key="2">
    <source>
        <dbReference type="SAM" id="SignalP"/>
    </source>
</evidence>
<evidence type="ECO:0000256" key="1">
    <source>
        <dbReference type="SAM" id="Phobius"/>
    </source>
</evidence>
<feature type="chain" id="PRO_5040734278" evidence="2">
    <location>
        <begin position="19"/>
        <end position="170"/>
    </location>
</feature>
<reference evidence="3" key="1">
    <citation type="submission" date="2022-10" db="EMBL/GenBank/DDBJ databases">
        <title>Two novel species of Flavobacterium.</title>
        <authorList>
            <person name="Liu Q."/>
            <person name="Xin Y.-H."/>
        </authorList>
    </citation>
    <scope>NUCLEOTIDE SEQUENCE</scope>
    <source>
        <strain evidence="3">LS1R47</strain>
    </source>
</reference>
<keyword evidence="2" id="KW-0732">Signal</keyword>
<proteinExistence type="predicted"/>
<evidence type="ECO:0000313" key="3">
    <source>
        <dbReference type="EMBL" id="MCV9930887.1"/>
    </source>
</evidence>
<evidence type="ECO:0000313" key="4">
    <source>
        <dbReference type="Proteomes" id="UP001151133"/>
    </source>
</evidence>
<protein>
    <submittedName>
        <fullName evidence="3">Uncharacterized protein</fullName>
    </submittedName>
</protein>
<feature type="signal peptide" evidence="2">
    <location>
        <begin position="1"/>
        <end position="18"/>
    </location>
</feature>
<organism evidence="3 4">
    <name type="scientific">Flavobacterium frigoritolerans</name>
    <dbReference type="NCBI Taxonomy" id="2987686"/>
    <lineage>
        <taxon>Bacteria</taxon>
        <taxon>Pseudomonadati</taxon>
        <taxon>Bacteroidota</taxon>
        <taxon>Flavobacteriia</taxon>
        <taxon>Flavobacteriales</taxon>
        <taxon>Flavobacteriaceae</taxon>
        <taxon>Flavobacterium</taxon>
    </lineage>
</organism>
<comment type="caution">
    <text evidence="3">The sequence shown here is derived from an EMBL/GenBank/DDBJ whole genome shotgun (WGS) entry which is preliminary data.</text>
</comment>